<dbReference type="Proteomes" id="UP001249240">
    <property type="component" value="Unassembled WGS sequence"/>
</dbReference>
<sequence length="60" mass="6622">MIDSVRVHNVATYLNPVEFKPKKLNFIYGSNGSGKTTISKLLGNQLVSDDCLIKKIAIEV</sequence>
<dbReference type="InterPro" id="IPR027417">
    <property type="entry name" value="P-loop_NTPase"/>
</dbReference>
<feature type="domain" description="Rad50/SbcC-type AAA" evidence="1">
    <location>
        <begin position="5"/>
        <end position="38"/>
    </location>
</feature>
<comment type="caution">
    <text evidence="2">The sequence shown here is derived from an EMBL/GenBank/DDBJ whole genome shotgun (WGS) entry which is preliminary data.</text>
</comment>
<gene>
    <name evidence="2" type="ORF">P7D78_07800</name>
</gene>
<dbReference type="GO" id="GO:0016887">
    <property type="term" value="F:ATP hydrolysis activity"/>
    <property type="evidence" value="ECO:0007669"/>
    <property type="project" value="InterPro"/>
</dbReference>
<protein>
    <submittedName>
        <fullName evidence="2">AAA family ATPase</fullName>
    </submittedName>
</protein>
<evidence type="ECO:0000313" key="2">
    <source>
        <dbReference type="EMBL" id="MDT2538024.1"/>
    </source>
</evidence>
<dbReference type="Pfam" id="PF13476">
    <property type="entry name" value="AAA_23"/>
    <property type="match status" value="1"/>
</dbReference>
<dbReference type="InterPro" id="IPR038729">
    <property type="entry name" value="Rad50/SbcC_AAA"/>
</dbReference>
<evidence type="ECO:0000313" key="3">
    <source>
        <dbReference type="Proteomes" id="UP001249240"/>
    </source>
</evidence>
<organism evidence="2 3">
    <name type="scientific">Enterococcus raffinosus</name>
    <dbReference type="NCBI Taxonomy" id="71452"/>
    <lineage>
        <taxon>Bacteria</taxon>
        <taxon>Bacillati</taxon>
        <taxon>Bacillota</taxon>
        <taxon>Bacilli</taxon>
        <taxon>Lactobacillales</taxon>
        <taxon>Enterococcaceae</taxon>
        <taxon>Enterococcus</taxon>
    </lineage>
</organism>
<dbReference type="SUPFAM" id="SSF52540">
    <property type="entry name" value="P-loop containing nucleoside triphosphate hydrolases"/>
    <property type="match status" value="1"/>
</dbReference>
<reference evidence="2" key="1">
    <citation type="submission" date="2023-03" db="EMBL/GenBank/DDBJ databases">
        <authorList>
            <person name="Shen W."/>
            <person name="Cai J."/>
        </authorList>
    </citation>
    <scope>NUCLEOTIDE SEQUENCE</scope>
    <source>
        <strain evidence="2">B646-2</strain>
    </source>
</reference>
<name>A0AAW8SZ94_9ENTE</name>
<proteinExistence type="predicted"/>
<dbReference type="AlphaFoldDB" id="A0AAW8SZ94"/>
<accession>A0AAW8SZ94</accession>
<dbReference type="GO" id="GO:0006302">
    <property type="term" value="P:double-strand break repair"/>
    <property type="evidence" value="ECO:0007669"/>
    <property type="project" value="InterPro"/>
</dbReference>
<evidence type="ECO:0000259" key="1">
    <source>
        <dbReference type="Pfam" id="PF13476"/>
    </source>
</evidence>
<dbReference type="RefSeq" id="WP_035019340.1">
    <property type="nucleotide sequence ID" value="NZ_CABLCA010000001.1"/>
</dbReference>
<dbReference type="Gene3D" id="3.40.50.300">
    <property type="entry name" value="P-loop containing nucleotide triphosphate hydrolases"/>
    <property type="match status" value="1"/>
</dbReference>
<dbReference type="EMBL" id="JARPXM010000006">
    <property type="protein sequence ID" value="MDT2538024.1"/>
    <property type="molecule type" value="Genomic_DNA"/>
</dbReference>